<feature type="transmembrane region" description="Helical" evidence="1">
    <location>
        <begin position="56"/>
        <end position="76"/>
    </location>
</feature>
<protein>
    <submittedName>
        <fullName evidence="3">Transmembrane protein</fullName>
    </submittedName>
</protein>
<evidence type="ECO:0000313" key="3">
    <source>
        <dbReference type="WBParaSite" id="L893_g15614.t1"/>
    </source>
</evidence>
<proteinExistence type="predicted"/>
<keyword evidence="1" id="KW-0812">Transmembrane</keyword>
<evidence type="ECO:0000313" key="2">
    <source>
        <dbReference type="Proteomes" id="UP000095287"/>
    </source>
</evidence>
<dbReference type="WBParaSite" id="L893_g15614.t1">
    <property type="protein sequence ID" value="L893_g15614.t1"/>
    <property type="gene ID" value="L893_g15614"/>
</dbReference>
<dbReference type="Proteomes" id="UP000095287">
    <property type="component" value="Unplaced"/>
</dbReference>
<keyword evidence="1" id="KW-1133">Transmembrane helix</keyword>
<keyword evidence="2" id="KW-1185">Reference proteome</keyword>
<accession>A0A1I7YEQ7</accession>
<sequence>MSLFSLVRISICAVLIVRGIVQFLNDDFWWIDAPIYVSAAVLNLRPAVGCKTWRTFSALAILLGALHAGFFSWSVAHIQRAAVIADDEFSLAEGKRVLLTAAATALTVSTRLSRDSYSSVLAIPRTLLMVAIGVGSILAACYSSCFYRNDLPYCSLI</sequence>
<keyword evidence="1" id="KW-0472">Membrane</keyword>
<name>A0A1I7YEQ7_9BILA</name>
<organism evidence="2 3">
    <name type="scientific">Steinernema glaseri</name>
    <dbReference type="NCBI Taxonomy" id="37863"/>
    <lineage>
        <taxon>Eukaryota</taxon>
        <taxon>Metazoa</taxon>
        <taxon>Ecdysozoa</taxon>
        <taxon>Nematoda</taxon>
        <taxon>Chromadorea</taxon>
        <taxon>Rhabditida</taxon>
        <taxon>Tylenchina</taxon>
        <taxon>Panagrolaimomorpha</taxon>
        <taxon>Strongyloidoidea</taxon>
        <taxon>Steinernematidae</taxon>
        <taxon>Steinernema</taxon>
    </lineage>
</organism>
<feature type="transmembrane region" description="Helical" evidence="1">
    <location>
        <begin position="126"/>
        <end position="147"/>
    </location>
</feature>
<reference evidence="3" key="1">
    <citation type="submission" date="2016-11" db="UniProtKB">
        <authorList>
            <consortium name="WormBaseParasite"/>
        </authorList>
    </citation>
    <scope>IDENTIFICATION</scope>
</reference>
<dbReference type="AlphaFoldDB" id="A0A1I7YEQ7"/>
<evidence type="ECO:0000256" key="1">
    <source>
        <dbReference type="SAM" id="Phobius"/>
    </source>
</evidence>
<feature type="transmembrane region" description="Helical" evidence="1">
    <location>
        <begin position="28"/>
        <end position="44"/>
    </location>
</feature>